<sequence length="124" mass="12834">MPLTTADRTAVLTGAVTVEDAESLAAWLRGTVEPQVDLSGCEHLHTAVLQAVMAAGAAVVAEPTDPFLRDVVVPILRTQELAEPTVEPTPEPEAVSPEDTVTDSADGTAGAEGEEVALTTEESE</sequence>
<reference evidence="2 3" key="1">
    <citation type="submission" date="2018-03" db="EMBL/GenBank/DDBJ databases">
        <title>Genomic Encyclopedia of Archaeal and Bacterial Type Strains, Phase II (KMG-II): from individual species to whole genera.</title>
        <authorList>
            <person name="Goeker M."/>
        </authorList>
    </citation>
    <scope>NUCLEOTIDE SEQUENCE [LARGE SCALE GENOMIC DNA]</scope>
    <source>
        <strain evidence="2 3">DSM 44889</strain>
    </source>
</reference>
<organism evidence="2 3">
    <name type="scientific">Quadrisphaera granulorum</name>
    <dbReference type="NCBI Taxonomy" id="317664"/>
    <lineage>
        <taxon>Bacteria</taxon>
        <taxon>Bacillati</taxon>
        <taxon>Actinomycetota</taxon>
        <taxon>Actinomycetes</taxon>
        <taxon>Kineosporiales</taxon>
        <taxon>Kineosporiaceae</taxon>
        <taxon>Quadrisphaera</taxon>
    </lineage>
</organism>
<evidence type="ECO:0008006" key="4">
    <source>
        <dbReference type="Google" id="ProtNLM"/>
    </source>
</evidence>
<dbReference type="Proteomes" id="UP000245469">
    <property type="component" value="Unassembled WGS sequence"/>
</dbReference>
<keyword evidence="3" id="KW-1185">Reference proteome</keyword>
<comment type="caution">
    <text evidence="2">The sequence shown here is derived from an EMBL/GenBank/DDBJ whole genome shotgun (WGS) entry which is preliminary data.</text>
</comment>
<evidence type="ECO:0000313" key="3">
    <source>
        <dbReference type="Proteomes" id="UP000245469"/>
    </source>
</evidence>
<feature type="compositionally biased region" description="Low complexity" evidence="1">
    <location>
        <begin position="82"/>
        <end position="98"/>
    </location>
</feature>
<dbReference type="AlphaFoldDB" id="A0A316AFL5"/>
<accession>A0A316AFL5</accession>
<protein>
    <recommendedName>
        <fullName evidence="4">STAS domain-containing protein</fullName>
    </recommendedName>
</protein>
<evidence type="ECO:0000313" key="2">
    <source>
        <dbReference type="EMBL" id="PWJ55694.1"/>
    </source>
</evidence>
<feature type="region of interest" description="Disordered" evidence="1">
    <location>
        <begin position="82"/>
        <end position="124"/>
    </location>
</feature>
<evidence type="ECO:0000256" key="1">
    <source>
        <dbReference type="SAM" id="MobiDB-lite"/>
    </source>
</evidence>
<gene>
    <name evidence="2" type="ORF">BXY45_10257</name>
</gene>
<dbReference type="EMBL" id="QGDQ01000002">
    <property type="protein sequence ID" value="PWJ55694.1"/>
    <property type="molecule type" value="Genomic_DNA"/>
</dbReference>
<name>A0A316AFL5_9ACTN</name>
<proteinExistence type="predicted"/>
<dbReference type="RefSeq" id="WP_174976634.1">
    <property type="nucleotide sequence ID" value="NZ_QGDQ01000002.1"/>
</dbReference>